<organism evidence="1 2">
    <name type="scientific">Paragonimus skrjabini miyazakii</name>
    <dbReference type="NCBI Taxonomy" id="59628"/>
    <lineage>
        <taxon>Eukaryota</taxon>
        <taxon>Metazoa</taxon>
        <taxon>Spiralia</taxon>
        <taxon>Lophotrochozoa</taxon>
        <taxon>Platyhelminthes</taxon>
        <taxon>Trematoda</taxon>
        <taxon>Digenea</taxon>
        <taxon>Plagiorchiida</taxon>
        <taxon>Troglotremata</taxon>
        <taxon>Troglotrematidae</taxon>
        <taxon>Paragonimus</taxon>
    </lineage>
</organism>
<evidence type="ECO:0000313" key="2">
    <source>
        <dbReference type="Proteomes" id="UP000822476"/>
    </source>
</evidence>
<dbReference type="EMBL" id="JTDE01000104">
    <property type="protein sequence ID" value="KAF7262322.1"/>
    <property type="molecule type" value="Genomic_DNA"/>
</dbReference>
<dbReference type="AlphaFoldDB" id="A0A8S9Z5Y8"/>
<sequence>MDGRFIRWPEAFPILPPNRSVSYPYDTQMTTVELHATKQFGRSCKSMVRSASDYHDCLYNHSYPLYVFILRDFVKDINLLTNDNQMFLDLALARSVTPSRFVEKIVSMSRHFLWANHSAHYQRM</sequence>
<evidence type="ECO:0000313" key="1">
    <source>
        <dbReference type="EMBL" id="KAF7262322.1"/>
    </source>
</evidence>
<name>A0A8S9Z5Y8_9TREM</name>
<dbReference type="Proteomes" id="UP000822476">
    <property type="component" value="Unassembled WGS sequence"/>
</dbReference>
<gene>
    <name evidence="1" type="ORF">EG68_00398</name>
</gene>
<accession>A0A8S9Z5Y8</accession>
<protein>
    <submittedName>
        <fullName evidence="1">Uncharacterized protein</fullName>
    </submittedName>
</protein>
<comment type="caution">
    <text evidence="1">The sequence shown here is derived from an EMBL/GenBank/DDBJ whole genome shotgun (WGS) entry which is preliminary data.</text>
</comment>
<reference evidence="1" key="1">
    <citation type="submission" date="2019-07" db="EMBL/GenBank/DDBJ databases">
        <title>Annotation for the trematode Paragonimus miyazaki's.</title>
        <authorList>
            <person name="Choi Y.-J."/>
        </authorList>
    </citation>
    <scope>NUCLEOTIDE SEQUENCE</scope>
    <source>
        <strain evidence="1">Japan</strain>
    </source>
</reference>
<proteinExistence type="predicted"/>
<keyword evidence="2" id="KW-1185">Reference proteome</keyword>